<evidence type="ECO:0000313" key="3">
    <source>
        <dbReference type="EMBL" id="KIL46241.1"/>
    </source>
</evidence>
<dbReference type="RefSeq" id="WP_041059887.1">
    <property type="nucleotide sequence ID" value="NZ_JXRR01000017.1"/>
</dbReference>
<evidence type="ECO:0000256" key="1">
    <source>
        <dbReference type="SAM" id="Coils"/>
    </source>
</evidence>
<organism evidence="3 4">
    <name type="scientific">Jeotgalibacillus campisalis</name>
    <dbReference type="NCBI Taxonomy" id="220754"/>
    <lineage>
        <taxon>Bacteria</taxon>
        <taxon>Bacillati</taxon>
        <taxon>Bacillota</taxon>
        <taxon>Bacilli</taxon>
        <taxon>Bacillales</taxon>
        <taxon>Caryophanaceae</taxon>
        <taxon>Jeotgalibacillus</taxon>
    </lineage>
</organism>
<dbReference type="OrthoDB" id="2453949at2"/>
<name>A0A0C2VP66_9BACL</name>
<protein>
    <submittedName>
        <fullName evidence="3">Uncharacterized protein</fullName>
    </submittedName>
</protein>
<keyword evidence="4" id="KW-1185">Reference proteome</keyword>
<reference evidence="3 4" key="1">
    <citation type="submission" date="2015-01" db="EMBL/GenBank/DDBJ databases">
        <title>Jeotgalibacillus campisalis genome sequencing.</title>
        <authorList>
            <person name="Goh K.M."/>
            <person name="Chan K.-G."/>
            <person name="Yaakop A.S."/>
            <person name="Ee R."/>
            <person name="Gan H.M."/>
            <person name="Chan C.S."/>
        </authorList>
    </citation>
    <scope>NUCLEOTIDE SEQUENCE [LARGE SCALE GENOMIC DNA]</scope>
    <source>
        <strain evidence="3 4">SF-57</strain>
    </source>
</reference>
<evidence type="ECO:0000313" key="4">
    <source>
        <dbReference type="Proteomes" id="UP000031972"/>
    </source>
</evidence>
<sequence>MNDQFQNAEIKKLSEEIRKLENWMVRIDEKQHTILRVEKLADEAYQLADQAEEKANEIAKDGQVNTRDLHALETRFMWSVGLVAPFFMWVVGEIFAK</sequence>
<gene>
    <name evidence="3" type="ORF">KR50_29160</name>
</gene>
<evidence type="ECO:0000256" key="2">
    <source>
        <dbReference type="SAM" id="Phobius"/>
    </source>
</evidence>
<feature type="coiled-coil region" evidence="1">
    <location>
        <begin position="10"/>
        <end position="61"/>
    </location>
</feature>
<keyword evidence="2" id="KW-0472">Membrane</keyword>
<comment type="caution">
    <text evidence="3">The sequence shown here is derived from an EMBL/GenBank/DDBJ whole genome shotgun (WGS) entry which is preliminary data.</text>
</comment>
<dbReference type="PATRIC" id="fig|220754.4.peg.2928"/>
<dbReference type="AlphaFoldDB" id="A0A0C2VP66"/>
<proteinExistence type="predicted"/>
<feature type="transmembrane region" description="Helical" evidence="2">
    <location>
        <begin position="76"/>
        <end position="96"/>
    </location>
</feature>
<keyword evidence="2" id="KW-1133">Transmembrane helix</keyword>
<dbReference type="EMBL" id="JXRR01000017">
    <property type="protein sequence ID" value="KIL46241.1"/>
    <property type="molecule type" value="Genomic_DNA"/>
</dbReference>
<keyword evidence="2" id="KW-0812">Transmembrane</keyword>
<accession>A0A0C2VP66</accession>
<keyword evidence="1" id="KW-0175">Coiled coil</keyword>
<dbReference type="Proteomes" id="UP000031972">
    <property type="component" value="Unassembled WGS sequence"/>
</dbReference>